<dbReference type="Gene3D" id="1.20.1440.100">
    <property type="entry name" value="SG protein - dephosphorylation function"/>
    <property type="match status" value="1"/>
</dbReference>
<reference evidence="2 3" key="1">
    <citation type="submission" date="2016-11" db="EMBL/GenBank/DDBJ databases">
        <authorList>
            <person name="Jaros S."/>
            <person name="Januszkiewicz K."/>
            <person name="Wedrychowicz H."/>
        </authorList>
    </citation>
    <scope>NUCLEOTIDE SEQUENCE [LARGE SCALE GENOMIC DNA]</scope>
    <source>
        <strain evidence="2 3">DSM 24574</strain>
    </source>
</reference>
<dbReference type="NCBIfam" id="TIGR01490">
    <property type="entry name" value="HAD-SF-IB-hyp1"/>
    <property type="match status" value="1"/>
</dbReference>
<sequence>MAQKHLVLFDFDGTLTRKDTLFAFIRFYHGTFRFLLGFAWLTPVMVLYMTKLIRNDRAKEIVLKHFFGNVPVTRLRTKGIEFATTVVPNLLREQGLALLKDYKQKQYDIAVVSASPEDWVGPWCAQWQIRCLATQLETRDNLLTGKIKGQNCFGEEKARRIREAYDLAGYDRIIAYGDSRGDREMLALATDPHYRSIV</sequence>
<proteinExistence type="predicted"/>
<dbReference type="EMBL" id="FQWQ01000004">
    <property type="protein sequence ID" value="SHH78822.1"/>
    <property type="molecule type" value="Genomic_DNA"/>
</dbReference>
<dbReference type="OrthoDB" id="9794212at2"/>
<dbReference type="InterPro" id="IPR006385">
    <property type="entry name" value="HAD_hydro_SerB1"/>
</dbReference>
<name>A0A1M5VU73_9BACT</name>
<dbReference type="InterPro" id="IPR023214">
    <property type="entry name" value="HAD_sf"/>
</dbReference>
<gene>
    <name evidence="2" type="ORF">SAMN04488109_5419</name>
</gene>
<dbReference type="GO" id="GO:0036424">
    <property type="term" value="F:L-phosphoserine phosphatase activity"/>
    <property type="evidence" value="ECO:0007669"/>
    <property type="project" value="TreeGrafter"/>
</dbReference>
<dbReference type="InterPro" id="IPR050582">
    <property type="entry name" value="HAD-like_SerB"/>
</dbReference>
<dbReference type="PANTHER" id="PTHR43344">
    <property type="entry name" value="PHOSPHOSERINE PHOSPHATASE"/>
    <property type="match status" value="1"/>
</dbReference>
<dbReference type="PANTHER" id="PTHR43344:SF14">
    <property type="entry name" value="HAD-IB FAMILY HYDROLASE"/>
    <property type="match status" value="1"/>
</dbReference>
<evidence type="ECO:0000256" key="1">
    <source>
        <dbReference type="SAM" id="Phobius"/>
    </source>
</evidence>
<keyword evidence="1" id="KW-0472">Membrane</keyword>
<dbReference type="STRING" id="947013.SAMN04488109_5419"/>
<dbReference type="GO" id="GO:0000287">
    <property type="term" value="F:magnesium ion binding"/>
    <property type="evidence" value="ECO:0007669"/>
    <property type="project" value="TreeGrafter"/>
</dbReference>
<dbReference type="RefSeq" id="WP_073140852.1">
    <property type="nucleotide sequence ID" value="NZ_FQWQ01000004.1"/>
</dbReference>
<accession>A0A1M5VU73</accession>
<keyword evidence="2" id="KW-0378">Hydrolase</keyword>
<dbReference type="Gene3D" id="3.40.50.1000">
    <property type="entry name" value="HAD superfamily/HAD-like"/>
    <property type="match status" value="1"/>
</dbReference>
<dbReference type="AlphaFoldDB" id="A0A1M5VU73"/>
<protein>
    <submittedName>
        <fullName evidence="2">HAD-superfamily subfamily IB hydrolase, TIGR01490</fullName>
    </submittedName>
</protein>
<feature type="transmembrane region" description="Helical" evidence="1">
    <location>
        <begin position="27"/>
        <end position="49"/>
    </location>
</feature>
<organism evidence="2 3">
    <name type="scientific">Chryseolinea serpens</name>
    <dbReference type="NCBI Taxonomy" id="947013"/>
    <lineage>
        <taxon>Bacteria</taxon>
        <taxon>Pseudomonadati</taxon>
        <taxon>Bacteroidota</taxon>
        <taxon>Cytophagia</taxon>
        <taxon>Cytophagales</taxon>
        <taxon>Fulvivirgaceae</taxon>
        <taxon>Chryseolinea</taxon>
    </lineage>
</organism>
<dbReference type="Pfam" id="PF12710">
    <property type="entry name" value="HAD"/>
    <property type="match status" value="1"/>
</dbReference>
<evidence type="ECO:0000313" key="3">
    <source>
        <dbReference type="Proteomes" id="UP000184212"/>
    </source>
</evidence>
<keyword evidence="3" id="KW-1185">Reference proteome</keyword>
<dbReference type="GO" id="GO:0005737">
    <property type="term" value="C:cytoplasm"/>
    <property type="evidence" value="ECO:0007669"/>
    <property type="project" value="TreeGrafter"/>
</dbReference>
<dbReference type="SUPFAM" id="SSF56784">
    <property type="entry name" value="HAD-like"/>
    <property type="match status" value="1"/>
</dbReference>
<dbReference type="NCBIfam" id="TIGR01488">
    <property type="entry name" value="HAD-SF-IB"/>
    <property type="match status" value="1"/>
</dbReference>
<keyword evidence="1" id="KW-1133">Transmembrane helix</keyword>
<dbReference type="GO" id="GO:0006564">
    <property type="term" value="P:L-serine biosynthetic process"/>
    <property type="evidence" value="ECO:0007669"/>
    <property type="project" value="TreeGrafter"/>
</dbReference>
<dbReference type="InterPro" id="IPR036412">
    <property type="entry name" value="HAD-like_sf"/>
</dbReference>
<dbReference type="Proteomes" id="UP000184212">
    <property type="component" value="Unassembled WGS sequence"/>
</dbReference>
<evidence type="ECO:0000313" key="2">
    <source>
        <dbReference type="EMBL" id="SHH78822.1"/>
    </source>
</evidence>
<keyword evidence="1" id="KW-0812">Transmembrane</keyword>